<feature type="region of interest" description="Disordered" evidence="1">
    <location>
        <begin position="1"/>
        <end position="21"/>
    </location>
</feature>
<reference evidence="2" key="1">
    <citation type="journal article" date="2020" name="bioRxiv">
        <title>Whole genome comparisons of ergot fungi reveals the divergence and evolution of species within the genus Claviceps are the result of varying mechanisms driving genome evolution and host range expansion.</title>
        <authorList>
            <person name="Wyka S.A."/>
            <person name="Mondo S.J."/>
            <person name="Liu M."/>
            <person name="Dettman J."/>
            <person name="Nalam V."/>
            <person name="Broders K.D."/>
        </authorList>
    </citation>
    <scope>NUCLEOTIDE SEQUENCE</scope>
    <source>
        <strain evidence="2">CCC 602</strain>
    </source>
</reference>
<proteinExistence type="predicted"/>
<comment type="caution">
    <text evidence="2">The sequence shown here is derived from an EMBL/GenBank/DDBJ whole genome shotgun (WGS) entry which is preliminary data.</text>
</comment>
<feature type="region of interest" description="Disordered" evidence="1">
    <location>
        <begin position="48"/>
        <end position="67"/>
    </location>
</feature>
<gene>
    <name evidence="2" type="ORF">E4U43_004775</name>
</gene>
<evidence type="ECO:0000256" key="1">
    <source>
        <dbReference type="SAM" id="MobiDB-lite"/>
    </source>
</evidence>
<evidence type="ECO:0000313" key="2">
    <source>
        <dbReference type="EMBL" id="KAG6015793.1"/>
    </source>
</evidence>
<dbReference type="AlphaFoldDB" id="A0A9P7NGV2"/>
<evidence type="ECO:0000313" key="3">
    <source>
        <dbReference type="Proteomes" id="UP000748025"/>
    </source>
</evidence>
<sequence length="67" mass="7402">MPASAAWGWAPRSTLRPKEGSVEEAARKTIFGDKELDNVEKLIWRLDEERMRKDSGGAGRSGKTSPS</sequence>
<dbReference type="Proteomes" id="UP000748025">
    <property type="component" value="Unassembled WGS sequence"/>
</dbReference>
<protein>
    <submittedName>
        <fullName evidence="2">Uncharacterized protein</fullName>
    </submittedName>
</protein>
<name>A0A9P7NGV2_9HYPO</name>
<keyword evidence="3" id="KW-1185">Reference proteome</keyword>
<dbReference type="EMBL" id="SRPW01000310">
    <property type="protein sequence ID" value="KAG6015793.1"/>
    <property type="molecule type" value="Genomic_DNA"/>
</dbReference>
<accession>A0A9P7NGV2</accession>
<organism evidence="2 3">
    <name type="scientific">Claviceps pusilla</name>
    <dbReference type="NCBI Taxonomy" id="123648"/>
    <lineage>
        <taxon>Eukaryota</taxon>
        <taxon>Fungi</taxon>
        <taxon>Dikarya</taxon>
        <taxon>Ascomycota</taxon>
        <taxon>Pezizomycotina</taxon>
        <taxon>Sordariomycetes</taxon>
        <taxon>Hypocreomycetidae</taxon>
        <taxon>Hypocreales</taxon>
        <taxon>Clavicipitaceae</taxon>
        <taxon>Claviceps</taxon>
    </lineage>
</organism>